<keyword evidence="10" id="KW-0221">Differentiation</keyword>
<dbReference type="Gene3D" id="3.40.50.1820">
    <property type="entry name" value="alpha/beta hydrolase"/>
    <property type="match status" value="1"/>
</dbReference>
<evidence type="ECO:0000256" key="24">
    <source>
        <dbReference type="ARBA" id="ARBA00049561"/>
    </source>
</evidence>
<feature type="domain" description="AB hydrolase-1" evidence="25">
    <location>
        <begin position="77"/>
        <end position="335"/>
    </location>
</feature>
<dbReference type="InterPro" id="IPR000073">
    <property type="entry name" value="AB_hydrolase_1"/>
</dbReference>
<dbReference type="EMBL" id="JAVRJZ010000005">
    <property type="protein sequence ID" value="KAK2722091.1"/>
    <property type="molecule type" value="Genomic_DNA"/>
</dbReference>
<comment type="catalytic activity">
    <reaction evidence="19">
        <text>1-hexadecanoyl-sn-glycero-3-phosphate + (9Z)-octadecenoyl-CoA = 1-hexadecanoyl-2-(9Z-octadecenoyl)-sn-glycero-3-phosphate + CoA</text>
        <dbReference type="Rhea" id="RHEA:33187"/>
        <dbReference type="ChEBI" id="CHEBI:57287"/>
        <dbReference type="ChEBI" id="CHEBI:57387"/>
        <dbReference type="ChEBI" id="CHEBI:57518"/>
        <dbReference type="ChEBI" id="CHEBI:64839"/>
    </reaction>
    <physiologicalReaction direction="left-to-right" evidence="19">
        <dbReference type="Rhea" id="RHEA:33188"/>
    </physiologicalReaction>
</comment>
<dbReference type="GO" id="GO:0052689">
    <property type="term" value="F:carboxylic ester hydrolase activity"/>
    <property type="evidence" value="ECO:0007669"/>
    <property type="project" value="TreeGrafter"/>
</dbReference>
<comment type="catalytic activity">
    <reaction evidence="21">
        <text>eicosanoyl-CoA + 1-(9Z-octadecenoyl)-sn-glycero-3-phosphate = 1-(9Z)-octadecenoyl-2-eicosanoyl-sn-glycero-3-phosphate + CoA</text>
        <dbReference type="Rhea" id="RHEA:37451"/>
        <dbReference type="ChEBI" id="CHEBI:57287"/>
        <dbReference type="ChEBI" id="CHEBI:57380"/>
        <dbReference type="ChEBI" id="CHEBI:74544"/>
        <dbReference type="ChEBI" id="CHEBI:74937"/>
    </reaction>
    <physiologicalReaction direction="left-to-right" evidence="21">
        <dbReference type="Rhea" id="RHEA:37452"/>
    </physiologicalReaction>
</comment>
<dbReference type="FunFam" id="3.40.50.1820:FF:000019">
    <property type="entry name" value="1-acylglycerol-3-phosphate O-acyltransferase ABHD5"/>
    <property type="match status" value="1"/>
</dbReference>
<dbReference type="AlphaFoldDB" id="A0AA88I8Z8"/>
<dbReference type="PRINTS" id="PR00111">
    <property type="entry name" value="ABHYDROLASE"/>
</dbReference>
<dbReference type="GO" id="GO:0005739">
    <property type="term" value="C:mitochondrion"/>
    <property type="evidence" value="ECO:0007669"/>
    <property type="project" value="TreeGrafter"/>
</dbReference>
<evidence type="ECO:0000256" key="11">
    <source>
        <dbReference type="ARBA" id="ARBA00022832"/>
    </source>
</evidence>
<evidence type="ECO:0000256" key="15">
    <source>
        <dbReference type="ARBA" id="ARBA00038097"/>
    </source>
</evidence>
<dbReference type="GO" id="GO:0005811">
    <property type="term" value="C:lipid droplet"/>
    <property type="evidence" value="ECO:0007669"/>
    <property type="project" value="UniProtKB-SubCell"/>
</dbReference>
<evidence type="ECO:0000256" key="19">
    <source>
        <dbReference type="ARBA" id="ARBA00047525"/>
    </source>
</evidence>
<sequence>MEPSLSSSQSLVIETLEKPGWFDWLRWSPTSMSALATAEKRLLSFLKTPFRDFFINTPGGLKIRTIAFNEKISGRTPLVVLHGFAAGIGLWCLNLDAFASKTPVYALDWIGFARSSRPFFSKDPLEAENQFIDSLEEWRKIMGLEKVILLGHSMGGFLASSYALRYPDPVKHLILADPWGFPVKPTHNEFLNKMPWWARGLRFVLSSFSPLAPVRVSGPLGPYLVRKARPDITTKFMRHFPDAELAIPDYIYHCNAQAPTGEAGFHAMMAEFGWAKFPMIQRIEGLHEDISLTFIYGARSWVDKNPGLYLRDKMKDRFVDVQLIDGSGHHVYADRPDVFNNLVLQACSYADSVIIDDLERNRLIEEEL</sequence>
<evidence type="ECO:0000256" key="9">
    <source>
        <dbReference type="ARBA" id="ARBA00022679"/>
    </source>
</evidence>
<evidence type="ECO:0000256" key="20">
    <source>
        <dbReference type="ARBA" id="ARBA00047543"/>
    </source>
</evidence>
<keyword evidence="27" id="KW-1185">Reference proteome</keyword>
<comment type="similarity">
    <text evidence="15">Belongs to the peptidase S33 family. ABHD4/ABHD5 subfamily.</text>
</comment>
<evidence type="ECO:0000313" key="26">
    <source>
        <dbReference type="EMBL" id="KAK2722091.1"/>
    </source>
</evidence>
<evidence type="ECO:0000256" key="7">
    <source>
        <dbReference type="ARBA" id="ARBA00022516"/>
    </source>
</evidence>
<dbReference type="EC" id="2.3.1.51" evidence="5"/>
<dbReference type="SUPFAM" id="SSF53474">
    <property type="entry name" value="alpha/beta-Hydrolases"/>
    <property type="match status" value="1"/>
</dbReference>
<reference evidence="26" key="1">
    <citation type="submission" date="2023-07" db="EMBL/GenBank/DDBJ databases">
        <title>Chromosome-level genome assembly of Artemia franciscana.</title>
        <authorList>
            <person name="Jo E."/>
        </authorList>
    </citation>
    <scope>NUCLEOTIDE SEQUENCE</scope>
    <source>
        <tissue evidence="26">Whole body</tissue>
    </source>
</reference>
<dbReference type="Pfam" id="PF00561">
    <property type="entry name" value="Abhydrolase_1"/>
    <property type="match status" value="1"/>
</dbReference>
<evidence type="ECO:0000256" key="18">
    <source>
        <dbReference type="ARBA" id="ARBA00045357"/>
    </source>
</evidence>
<dbReference type="GO" id="GO:0003841">
    <property type="term" value="F:1-acylglycerol-3-phosphate O-acyltransferase activity"/>
    <property type="evidence" value="ECO:0007669"/>
    <property type="project" value="UniProtKB-EC"/>
</dbReference>
<accession>A0AA88I8Z8</accession>
<evidence type="ECO:0000256" key="14">
    <source>
        <dbReference type="ARBA" id="ARBA00036296"/>
    </source>
</evidence>
<keyword evidence="13" id="KW-0012">Acyltransferase</keyword>
<protein>
    <recommendedName>
        <fullName evidence="16">1-acylglycerol-3-phosphate O-acyltransferase ABHD5</fullName>
        <ecNumber evidence="5">2.3.1.51</ecNumber>
    </recommendedName>
    <alternativeName>
        <fullName evidence="17">Abhydrolase domain-containing protein 5</fullName>
    </alternativeName>
</protein>
<dbReference type="Proteomes" id="UP001187531">
    <property type="component" value="Unassembled WGS sequence"/>
</dbReference>
<dbReference type="PANTHER" id="PTHR42886">
    <property type="entry name" value="RE40534P-RELATED"/>
    <property type="match status" value="1"/>
</dbReference>
<evidence type="ECO:0000256" key="6">
    <source>
        <dbReference type="ARBA" id="ARBA00022490"/>
    </source>
</evidence>
<evidence type="ECO:0000256" key="13">
    <source>
        <dbReference type="ARBA" id="ARBA00023315"/>
    </source>
</evidence>
<dbReference type="GO" id="GO:0055088">
    <property type="term" value="P:lipid homeostasis"/>
    <property type="evidence" value="ECO:0007669"/>
    <property type="project" value="TreeGrafter"/>
</dbReference>
<evidence type="ECO:0000256" key="22">
    <source>
        <dbReference type="ARBA" id="ARBA00048632"/>
    </source>
</evidence>
<evidence type="ECO:0000256" key="17">
    <source>
        <dbReference type="ARBA" id="ARBA00042413"/>
    </source>
</evidence>
<evidence type="ECO:0000259" key="25">
    <source>
        <dbReference type="Pfam" id="PF00561"/>
    </source>
</evidence>
<evidence type="ECO:0000256" key="23">
    <source>
        <dbReference type="ARBA" id="ARBA00048770"/>
    </source>
</evidence>
<keyword evidence="11" id="KW-0276">Fatty acid metabolism</keyword>
<evidence type="ECO:0000256" key="16">
    <source>
        <dbReference type="ARBA" id="ARBA00040731"/>
    </source>
</evidence>
<keyword evidence="8" id="KW-0551">Lipid droplet</keyword>
<organism evidence="26 27">
    <name type="scientific">Artemia franciscana</name>
    <name type="common">Brine shrimp</name>
    <name type="synonym">Artemia sanfranciscana</name>
    <dbReference type="NCBI Taxonomy" id="6661"/>
    <lineage>
        <taxon>Eukaryota</taxon>
        <taxon>Metazoa</taxon>
        <taxon>Ecdysozoa</taxon>
        <taxon>Arthropoda</taxon>
        <taxon>Crustacea</taxon>
        <taxon>Branchiopoda</taxon>
        <taxon>Anostraca</taxon>
        <taxon>Artemiidae</taxon>
        <taxon>Artemia</taxon>
    </lineage>
</organism>
<keyword evidence="9" id="KW-0808">Transferase</keyword>
<keyword evidence="7" id="KW-0444">Lipid biosynthesis</keyword>
<evidence type="ECO:0000256" key="2">
    <source>
        <dbReference type="ARBA" id="ARBA00000816"/>
    </source>
</evidence>
<dbReference type="GO" id="GO:0006631">
    <property type="term" value="P:fatty acid metabolic process"/>
    <property type="evidence" value="ECO:0007669"/>
    <property type="project" value="UniProtKB-KW"/>
</dbReference>
<evidence type="ECO:0000256" key="5">
    <source>
        <dbReference type="ARBA" id="ARBA00013211"/>
    </source>
</evidence>
<dbReference type="PANTHER" id="PTHR42886:SF29">
    <property type="entry name" value="PUMMELIG, ISOFORM A"/>
    <property type="match status" value="1"/>
</dbReference>
<comment type="function">
    <text evidence="18">Coenzyme A-dependent lysophosphatidic acid acyltransferase that catalyzes the transfer of an acyl group on a lysophosphatidic acid. Functions preferentially with 1-oleoyl-lysophosphatidic acid followed by 1-palmitoyl-lysophosphatidic acid, 1-stearoyl-lysophosphatidic acid and 1-arachidonoyl-lysophosphatidic acid as lipid acceptor. Functions preferentially with arachidonoyl-CoA followed by oleoyl-CoA as acyl group donors. Functions in phosphatidic acid biosynthesis. May regulate the cellular storage of triacylglycerol through activation of the phospholipase PNPLA2. Involved in keratinocyte differentiation. Regulates lipid droplet fusion.</text>
</comment>
<evidence type="ECO:0000256" key="1">
    <source>
        <dbReference type="ARBA" id="ARBA00000300"/>
    </source>
</evidence>
<name>A0AA88I8Z8_ARTSF</name>
<dbReference type="GO" id="GO:0030154">
    <property type="term" value="P:cell differentiation"/>
    <property type="evidence" value="ECO:0007669"/>
    <property type="project" value="UniProtKB-KW"/>
</dbReference>
<proteinExistence type="inferred from homology"/>
<comment type="catalytic activity">
    <reaction evidence="20">
        <text>1-octadecanoyl-sn-glycero-3-phosphate + (9Z)-octadecenoyl-CoA = 1-octadecanoyl-2-(9Z-octadecenoyl)-sn-glycero-3-phosphate + CoA</text>
        <dbReference type="Rhea" id="RHEA:37163"/>
        <dbReference type="ChEBI" id="CHEBI:57287"/>
        <dbReference type="ChEBI" id="CHEBI:57387"/>
        <dbReference type="ChEBI" id="CHEBI:74560"/>
        <dbReference type="ChEBI" id="CHEBI:74565"/>
    </reaction>
    <physiologicalReaction direction="left-to-right" evidence="20">
        <dbReference type="Rhea" id="RHEA:37164"/>
    </physiologicalReaction>
</comment>
<comment type="catalytic activity">
    <reaction evidence="24">
        <text>1-(9Z-octadecenoyl)-sn-glycero-3-phosphate + (9Z)-octadecenoyl-CoA = 1,2-di-(9Z-octadecenoyl)-sn-glycero-3-phosphate + CoA</text>
        <dbReference type="Rhea" id="RHEA:37131"/>
        <dbReference type="ChEBI" id="CHEBI:57287"/>
        <dbReference type="ChEBI" id="CHEBI:57387"/>
        <dbReference type="ChEBI" id="CHEBI:74544"/>
        <dbReference type="ChEBI" id="CHEBI:74546"/>
    </reaction>
    <physiologicalReaction direction="left-to-right" evidence="24">
        <dbReference type="Rhea" id="RHEA:37132"/>
    </physiologicalReaction>
</comment>
<evidence type="ECO:0000256" key="21">
    <source>
        <dbReference type="ARBA" id="ARBA00047849"/>
    </source>
</evidence>
<dbReference type="GO" id="GO:0006654">
    <property type="term" value="P:phosphatidic acid biosynthetic process"/>
    <property type="evidence" value="ECO:0007669"/>
    <property type="project" value="TreeGrafter"/>
</dbReference>
<keyword evidence="6" id="KW-0963">Cytoplasm</keyword>
<comment type="caution">
    <text evidence="26">The sequence shown here is derived from an EMBL/GenBank/DDBJ whole genome shotgun (WGS) entry which is preliminary data.</text>
</comment>
<evidence type="ECO:0000256" key="8">
    <source>
        <dbReference type="ARBA" id="ARBA00022677"/>
    </source>
</evidence>
<evidence type="ECO:0000313" key="27">
    <source>
        <dbReference type="Proteomes" id="UP001187531"/>
    </source>
</evidence>
<comment type="catalytic activity">
    <reaction evidence="14">
        <text>1-(9Z-octadecenoyl)-sn-glycero-3-phosphate + octadecanoyl-CoA = 1-(9Z-octadecenoyl)-2-octadecanoyl-sn-glycero-3-phosphate + CoA</text>
        <dbReference type="Rhea" id="RHEA:37147"/>
        <dbReference type="ChEBI" id="CHEBI:57287"/>
        <dbReference type="ChEBI" id="CHEBI:57394"/>
        <dbReference type="ChEBI" id="CHEBI:74544"/>
        <dbReference type="ChEBI" id="CHEBI:74552"/>
    </reaction>
    <physiologicalReaction direction="left-to-right" evidence="14">
        <dbReference type="Rhea" id="RHEA:37148"/>
    </physiologicalReaction>
</comment>
<evidence type="ECO:0000256" key="3">
    <source>
        <dbReference type="ARBA" id="ARBA00004496"/>
    </source>
</evidence>
<comment type="catalytic activity">
    <reaction evidence="1">
        <text>a 1-acyl-sn-glycero-3-phosphate + an acyl-CoA = a 1,2-diacyl-sn-glycero-3-phosphate + CoA</text>
        <dbReference type="Rhea" id="RHEA:19709"/>
        <dbReference type="ChEBI" id="CHEBI:57287"/>
        <dbReference type="ChEBI" id="CHEBI:57970"/>
        <dbReference type="ChEBI" id="CHEBI:58342"/>
        <dbReference type="ChEBI" id="CHEBI:58608"/>
        <dbReference type="EC" id="2.3.1.51"/>
    </reaction>
    <physiologicalReaction direction="left-to-right" evidence="1">
        <dbReference type="Rhea" id="RHEA:19710"/>
    </physiologicalReaction>
</comment>
<gene>
    <name evidence="26" type="ORF">QYM36_002592</name>
</gene>
<keyword evidence="12" id="KW-0443">Lipid metabolism</keyword>
<comment type="subcellular location">
    <subcellularLocation>
        <location evidence="3">Cytoplasm</location>
    </subcellularLocation>
    <subcellularLocation>
        <location evidence="4">Lipid droplet</location>
    </subcellularLocation>
</comment>
<comment type="catalytic activity">
    <reaction evidence="2">
        <text>1-(9Z-octadecenoyl)-sn-glycero-3-phosphate + hexadecanoyl-CoA = 1-(9Z)-octadecenoyl-2-hexadecanoyl-sn-glycero-3-phosphate + CoA</text>
        <dbReference type="Rhea" id="RHEA:37143"/>
        <dbReference type="ChEBI" id="CHEBI:57287"/>
        <dbReference type="ChEBI" id="CHEBI:57379"/>
        <dbReference type="ChEBI" id="CHEBI:74544"/>
        <dbReference type="ChEBI" id="CHEBI:74551"/>
    </reaction>
    <physiologicalReaction direction="left-to-right" evidence="2">
        <dbReference type="Rhea" id="RHEA:37144"/>
    </physiologicalReaction>
</comment>
<dbReference type="InterPro" id="IPR029058">
    <property type="entry name" value="AB_hydrolase_fold"/>
</dbReference>
<evidence type="ECO:0000256" key="4">
    <source>
        <dbReference type="ARBA" id="ARBA00004502"/>
    </source>
</evidence>
<evidence type="ECO:0000256" key="12">
    <source>
        <dbReference type="ARBA" id="ARBA00023098"/>
    </source>
</evidence>
<comment type="catalytic activity">
    <reaction evidence="23">
        <text>1-(9Z-octadecenoyl)-sn-glycero-3-phosphate + (5Z,8Z,11Z,14Z)-eicosatetraenoyl-CoA = 1-(9Z)-octadecenoyl-2-(5Z,8Z,11Z,14Z)-eicosatetraenoyl-sn-glycero-3-phosphate + CoA</text>
        <dbReference type="Rhea" id="RHEA:37443"/>
        <dbReference type="ChEBI" id="CHEBI:57287"/>
        <dbReference type="ChEBI" id="CHEBI:57368"/>
        <dbReference type="ChEBI" id="CHEBI:74544"/>
        <dbReference type="ChEBI" id="CHEBI:74928"/>
    </reaction>
    <physiologicalReaction direction="left-to-right" evidence="23">
        <dbReference type="Rhea" id="RHEA:37444"/>
    </physiologicalReaction>
</comment>
<evidence type="ECO:0000256" key="10">
    <source>
        <dbReference type="ARBA" id="ARBA00022782"/>
    </source>
</evidence>
<comment type="catalytic activity">
    <reaction evidence="22">
        <text>1-(5Z,8Z,11Z,14Z-eicosatetraenoyl)-sn-glycero-3-phosphate + (9Z)-octadecenoyl-CoA = 1-(5Z,8Z,11Z,14Z)-eicosatetraenoyl-2-(9Z)-octadecenoyl-sn-glycero-3-phosphate + CoA</text>
        <dbReference type="Rhea" id="RHEA:37455"/>
        <dbReference type="ChEBI" id="CHEBI:57287"/>
        <dbReference type="ChEBI" id="CHEBI:57387"/>
        <dbReference type="ChEBI" id="CHEBI:74938"/>
        <dbReference type="ChEBI" id="CHEBI:74941"/>
    </reaction>
    <physiologicalReaction direction="left-to-right" evidence="22">
        <dbReference type="Rhea" id="RHEA:37456"/>
    </physiologicalReaction>
</comment>